<protein>
    <submittedName>
        <fullName evidence="1">Uncharacterized protein</fullName>
    </submittedName>
</protein>
<reference evidence="1 2" key="1">
    <citation type="journal article" date="2012" name="J. Bacteriol.">
        <title>Genome Sequence of Blastococcus saxobsidens DD2, a Stone-Inhabiting Bacterium.</title>
        <authorList>
            <person name="Chouaia B."/>
            <person name="Crotti E."/>
            <person name="Brusetti L."/>
            <person name="Daffonchio D."/>
            <person name="Essoussi I."/>
            <person name="Nouioui I."/>
            <person name="Sbissi I."/>
            <person name="Ghodhbane-Gtari F."/>
            <person name="Gtari M."/>
            <person name="Vacherie B."/>
            <person name="Barbe V."/>
            <person name="Medigue C."/>
            <person name="Gury J."/>
            <person name="Pujic P."/>
            <person name="Normand P."/>
        </authorList>
    </citation>
    <scope>NUCLEOTIDE SEQUENCE [LARGE SCALE GENOMIC DNA]</scope>
    <source>
        <strain evidence="1 2">DD2</strain>
    </source>
</reference>
<dbReference type="EMBL" id="FO117623">
    <property type="protein sequence ID" value="CCG02453.1"/>
    <property type="molecule type" value="Genomic_DNA"/>
</dbReference>
<proteinExistence type="predicted"/>
<name>H6RLC7_BLASD</name>
<evidence type="ECO:0000313" key="1">
    <source>
        <dbReference type="EMBL" id="CCG02453.1"/>
    </source>
</evidence>
<evidence type="ECO:0000313" key="2">
    <source>
        <dbReference type="Proteomes" id="UP000007517"/>
    </source>
</evidence>
<dbReference type="KEGG" id="bsd:BLASA_1524"/>
<dbReference type="Proteomes" id="UP000007517">
    <property type="component" value="Chromosome"/>
</dbReference>
<accession>H6RLC7</accession>
<dbReference type="RefSeq" id="WP_014375347.1">
    <property type="nucleotide sequence ID" value="NC_016943.1"/>
</dbReference>
<dbReference type="STRING" id="1146883.BLASA_1524"/>
<sequence length="378" mass="41633">MTIRPYVLIIDDDPAQEAFALQLSRHGVDADHVFPDDVSTRHLERAALVLIDEYLERWPAREKLKDHPTLFIRDGVALAAVLRAQLEHRGPNISDSTPSRTAVALRTGHLSHLASGLPRHLWSPAVASRYDLEWVAEKSAAPDTLAAIALAAAALPETWDPTKPVQQREWLSLADTPWAADALAQIEQCRPPWSTLSATSAGRLWLAWFLQKVLPFPTFLVDDLRAAAYLGLREEALDQVVASATDLSSRLGGAVYTGQLSGFAGRRWWRAGLAAFRRQLLAESGGRGPADAAERIIEAHGAPLEVLGLTYPVFTIDRNYQTSSRPIEVTDALRLQPDGWPSYADDPWLARDDVDDEPELAKLIVLDDRQEGAGDAED</sequence>
<keyword evidence="2" id="KW-1185">Reference proteome</keyword>
<dbReference type="AlphaFoldDB" id="H6RLC7"/>
<gene>
    <name evidence="1" type="ordered locus">BLASA_1524</name>
</gene>
<dbReference type="OrthoDB" id="5174158at2"/>
<organism evidence="1 2">
    <name type="scientific">Blastococcus saxobsidens (strain DD2)</name>
    <dbReference type="NCBI Taxonomy" id="1146883"/>
    <lineage>
        <taxon>Bacteria</taxon>
        <taxon>Bacillati</taxon>
        <taxon>Actinomycetota</taxon>
        <taxon>Actinomycetes</taxon>
        <taxon>Geodermatophilales</taxon>
        <taxon>Geodermatophilaceae</taxon>
        <taxon>Blastococcus</taxon>
    </lineage>
</organism>
<dbReference type="HOGENOM" id="CLU_719174_0_0_11"/>
<reference evidence="2" key="2">
    <citation type="submission" date="2012-02" db="EMBL/GenBank/DDBJ databases">
        <title>Complete genome sequence of Blastococcus saxobsidens strain DD2.</title>
        <authorList>
            <person name="Genoscope."/>
        </authorList>
    </citation>
    <scope>NUCLEOTIDE SEQUENCE [LARGE SCALE GENOMIC DNA]</scope>
    <source>
        <strain evidence="2">DD2</strain>
    </source>
</reference>
<dbReference type="eggNOG" id="ENOG5034AIG">
    <property type="taxonomic scope" value="Bacteria"/>
</dbReference>